<evidence type="ECO:0008006" key="3">
    <source>
        <dbReference type="Google" id="ProtNLM"/>
    </source>
</evidence>
<proteinExistence type="predicted"/>
<comment type="caution">
    <text evidence="1">The sequence shown here is derived from an EMBL/GenBank/DDBJ whole genome shotgun (WGS) entry which is preliminary data.</text>
</comment>
<organism evidence="1 2">
    <name type="scientific">Microcystis aeruginosa Ma_MB_F_20061100_S20D</name>
    <dbReference type="NCBI Taxonomy" id="2486253"/>
    <lineage>
        <taxon>Bacteria</taxon>
        <taxon>Bacillati</taxon>
        <taxon>Cyanobacteriota</taxon>
        <taxon>Cyanophyceae</taxon>
        <taxon>Oscillatoriophycideae</taxon>
        <taxon>Chroococcales</taxon>
        <taxon>Microcystaceae</taxon>
        <taxon>Microcystis</taxon>
    </lineage>
</organism>
<gene>
    <name evidence="1" type="ORF">EWV78_12050</name>
</gene>
<evidence type="ECO:0000313" key="1">
    <source>
        <dbReference type="EMBL" id="TRU34955.1"/>
    </source>
</evidence>
<dbReference type="EMBL" id="SFBH01000092">
    <property type="protein sequence ID" value="TRU34955.1"/>
    <property type="molecule type" value="Genomic_DNA"/>
</dbReference>
<dbReference type="Proteomes" id="UP000315113">
    <property type="component" value="Unassembled WGS sequence"/>
</dbReference>
<name>A0A552EKF3_MICAE</name>
<evidence type="ECO:0000313" key="2">
    <source>
        <dbReference type="Proteomes" id="UP000315113"/>
    </source>
</evidence>
<protein>
    <recommendedName>
        <fullName evidence="3">Transposase</fullName>
    </recommendedName>
</protein>
<sequence>MNKFSIKIGFLPAIIWIRLLHTAVTKNNYPPIAIAKSRIIINFCQGVRSDRRIIARMSLIVRNLVKQGFWQYASLTNRLLGVI</sequence>
<dbReference type="AlphaFoldDB" id="A0A552EKF3"/>
<accession>A0A552EKF3</accession>
<reference evidence="1 2" key="1">
    <citation type="submission" date="2019-01" db="EMBL/GenBank/DDBJ databases">
        <title>Coherence of Microcystis species and biogeography revealed through population genomics.</title>
        <authorList>
            <person name="Perez-Carrascal O.M."/>
            <person name="Terrat Y."/>
            <person name="Giani A."/>
            <person name="Fortin N."/>
            <person name="Tromas N."/>
            <person name="Shapiro B.J."/>
        </authorList>
    </citation>
    <scope>NUCLEOTIDE SEQUENCE [LARGE SCALE GENOMIC DNA]</scope>
    <source>
        <strain evidence="1">Ma_MB_F_20061100_S20D</strain>
    </source>
</reference>